<evidence type="ECO:0000256" key="5">
    <source>
        <dbReference type="ARBA" id="ARBA00023172"/>
    </source>
</evidence>
<evidence type="ECO:0000256" key="4">
    <source>
        <dbReference type="ARBA" id="ARBA00023125"/>
    </source>
</evidence>
<sequence>SGNCLKLPKLGLVKFADSREMKGRILNATVRRKSSGKFFVSSLCEEEICELPKTDSAVGIDLGITDFAVMSDGSRNDNNHFTRQMEDGLRREQRKLARRALAAEKRGVPLSEARNYQKQRQKVARLYEKVANQRNEFLNKLSTEIVKNHDIICIEDLNVKGMMRNHKLAKSISDVSWTSLVSKLRYKAAWYGKEVISISRWFPSSQICSDCGHKDGKKPLHVRGWTCPVCHSHHDRDVNAAKNILAEGLRIRALTPES</sequence>
<dbReference type="AlphaFoldDB" id="V7IA02"/>
<keyword evidence="5" id="KW-0233">DNA recombination</keyword>
<accession>V7IA02</accession>
<dbReference type="Pfam" id="PF01385">
    <property type="entry name" value="OrfB_IS605"/>
    <property type="match status" value="1"/>
</dbReference>
<dbReference type="RefSeq" id="WP_023863372.1">
    <property type="nucleotide sequence ID" value="NZ_AXUN02000072.1"/>
</dbReference>
<dbReference type="NCBIfam" id="NF040570">
    <property type="entry name" value="guided_TnpB"/>
    <property type="match status" value="1"/>
</dbReference>
<dbReference type="Proteomes" id="UP000017747">
    <property type="component" value="Unassembled WGS sequence"/>
</dbReference>
<dbReference type="PANTHER" id="PTHR30405:SF25">
    <property type="entry name" value="RNA-GUIDED DNA ENDONUCLEASE INSQ-RELATED"/>
    <property type="match status" value="1"/>
</dbReference>
<keyword evidence="9" id="KW-1185">Reference proteome</keyword>
<dbReference type="STRING" id="994573.T472_0205115"/>
<feature type="domain" description="Probable transposase IS891/IS1136/IS1341" evidence="6">
    <location>
        <begin position="48"/>
        <end position="165"/>
    </location>
</feature>
<dbReference type="Pfam" id="PF07282">
    <property type="entry name" value="Cas12f1-like_TNB"/>
    <property type="match status" value="1"/>
</dbReference>
<dbReference type="OrthoDB" id="1551477at2"/>
<reference evidence="8 9" key="1">
    <citation type="journal article" date="2014" name="Genome Announc.">
        <title>Genome Sequence of Youngiibacter fragilis, the Type Strain of the Genus Youngiibacter.</title>
        <authorList>
            <person name="Wawrik C.B."/>
            <person name="Callaghan A.V."/>
            <person name="Stamps B.W."/>
            <person name="Wawrik B."/>
        </authorList>
    </citation>
    <scope>NUCLEOTIDE SEQUENCE [LARGE SCALE GENOMIC DNA]</scope>
    <source>
        <strain evidence="8 9">232.1</strain>
    </source>
</reference>
<evidence type="ECO:0000259" key="6">
    <source>
        <dbReference type="Pfam" id="PF01385"/>
    </source>
</evidence>
<comment type="similarity">
    <text evidence="1">In the C-terminal section; belongs to the transposase 35 family.</text>
</comment>
<proteinExistence type="inferred from homology"/>
<dbReference type="InterPro" id="IPR051399">
    <property type="entry name" value="RNA-guided_DNA_endo/Transpos"/>
</dbReference>
<name>V7IA02_9CLOT</name>
<evidence type="ECO:0000256" key="3">
    <source>
        <dbReference type="ARBA" id="ARBA00022578"/>
    </source>
</evidence>
<dbReference type="EMBL" id="AXUN02000072">
    <property type="protein sequence ID" value="ETA81682.1"/>
    <property type="molecule type" value="Genomic_DNA"/>
</dbReference>
<feature type="domain" description="Cas12f1-like TNB" evidence="7">
    <location>
        <begin position="177"/>
        <end position="244"/>
    </location>
</feature>
<feature type="non-terminal residue" evidence="8">
    <location>
        <position position="1"/>
    </location>
</feature>
<comment type="caution">
    <text evidence="8">The sequence shown here is derived from an EMBL/GenBank/DDBJ whole genome shotgun (WGS) entry which is preliminary data.</text>
</comment>
<evidence type="ECO:0000313" key="9">
    <source>
        <dbReference type="Proteomes" id="UP000017747"/>
    </source>
</evidence>
<dbReference type="NCBIfam" id="TIGR01766">
    <property type="entry name" value="IS200/IS605 family accessory protein TnpB-like domain"/>
    <property type="match status" value="1"/>
</dbReference>
<dbReference type="InterPro" id="IPR010095">
    <property type="entry name" value="Cas12f1-like_TNB"/>
</dbReference>
<evidence type="ECO:0000256" key="1">
    <source>
        <dbReference type="ARBA" id="ARBA00008761"/>
    </source>
</evidence>
<dbReference type="InterPro" id="IPR001959">
    <property type="entry name" value="Transposase"/>
</dbReference>
<evidence type="ECO:0000259" key="7">
    <source>
        <dbReference type="Pfam" id="PF07282"/>
    </source>
</evidence>
<dbReference type="PANTHER" id="PTHR30405">
    <property type="entry name" value="TRANSPOSASE"/>
    <property type="match status" value="1"/>
</dbReference>
<dbReference type="GO" id="GO:0032196">
    <property type="term" value="P:transposition"/>
    <property type="evidence" value="ECO:0007669"/>
    <property type="project" value="UniProtKB-KW"/>
</dbReference>
<organism evidence="8 9">
    <name type="scientific">Youngiibacter fragilis 232.1</name>
    <dbReference type="NCBI Taxonomy" id="994573"/>
    <lineage>
        <taxon>Bacteria</taxon>
        <taxon>Bacillati</taxon>
        <taxon>Bacillota</taxon>
        <taxon>Clostridia</taxon>
        <taxon>Eubacteriales</taxon>
        <taxon>Clostridiaceae</taxon>
        <taxon>Youngiibacter</taxon>
    </lineage>
</organism>
<dbReference type="eggNOG" id="COG0675">
    <property type="taxonomic scope" value="Bacteria"/>
</dbReference>
<evidence type="ECO:0000313" key="8">
    <source>
        <dbReference type="EMBL" id="ETA81682.1"/>
    </source>
</evidence>
<keyword evidence="4" id="KW-0238">DNA-binding</keyword>
<comment type="similarity">
    <text evidence="2">In the N-terminal section; belongs to the transposase 2 family.</text>
</comment>
<keyword evidence="3" id="KW-0815">Transposition</keyword>
<dbReference type="GO" id="GO:0003677">
    <property type="term" value="F:DNA binding"/>
    <property type="evidence" value="ECO:0007669"/>
    <property type="project" value="UniProtKB-KW"/>
</dbReference>
<dbReference type="PATRIC" id="fig|994573.3.peg.960"/>
<dbReference type="GO" id="GO:0006310">
    <property type="term" value="P:DNA recombination"/>
    <property type="evidence" value="ECO:0007669"/>
    <property type="project" value="UniProtKB-KW"/>
</dbReference>
<protein>
    <submittedName>
        <fullName evidence="8">Transposase IS605</fullName>
    </submittedName>
</protein>
<gene>
    <name evidence="8" type="ORF">T472_0205115</name>
</gene>
<evidence type="ECO:0000256" key="2">
    <source>
        <dbReference type="ARBA" id="ARBA00011044"/>
    </source>
</evidence>